<feature type="domain" description="NADP-dependent oxidoreductase" evidence="2">
    <location>
        <begin position="18"/>
        <end position="316"/>
    </location>
</feature>
<dbReference type="EMBL" id="JAKLMC020000020">
    <property type="protein sequence ID" value="KAK5951532.1"/>
    <property type="molecule type" value="Genomic_DNA"/>
</dbReference>
<dbReference type="AlphaFoldDB" id="A0AAN8IKT8"/>
<dbReference type="Gene3D" id="3.20.20.100">
    <property type="entry name" value="NADP-dependent oxidoreductase domain"/>
    <property type="match status" value="1"/>
</dbReference>
<gene>
    <name evidence="3" type="ORF">OHC33_007588</name>
</gene>
<accession>A0AAN8IKT8</accession>
<sequence length="341" mass="37574">MSPSTRKVGPDGPQVNAISYGLMSLGHAYGNAGDTPSRLESLDKLYKEGITTWDGADIYGDTEQLVGEWLKANPDKRKDIFLTTKCGITPTGVRSDPAYVKESCAKSLEKMNTEYIDLYYVHRVDQKTPIEKTMEALVELKSQGKIRQIGLSEVSARTLRRACKVAQVDALQTEYSPFALDIERAEPGEKSILETCKELNISVFAYSPLGRGFLTGTIKSPADLKDDFRGMVPTFKEDAFDKNMEVVRAIGAVTEQIKKKQPEATQAQVVLAWLLRQWEGIIPLAGTRSVSRAKENFGGDSVTLSDEDDAAIRKAAEGLKKIGDRYPGGMQEQLNADTPEL</sequence>
<dbReference type="Pfam" id="PF00248">
    <property type="entry name" value="Aldo_ket_red"/>
    <property type="match status" value="1"/>
</dbReference>
<reference evidence="3 4" key="1">
    <citation type="submission" date="2022-12" db="EMBL/GenBank/DDBJ databases">
        <title>Genomic features and morphological characterization of a novel Knufia sp. strain isolated from spacecraft assembly facility.</title>
        <authorList>
            <person name="Teixeira M."/>
            <person name="Chander A.M."/>
            <person name="Stajich J.E."/>
            <person name="Venkateswaran K."/>
        </authorList>
    </citation>
    <scope>NUCLEOTIDE SEQUENCE [LARGE SCALE GENOMIC DNA]</scope>
    <source>
        <strain evidence="3 4">FJI-L2-BK-P2</strain>
    </source>
</reference>
<dbReference type="Proteomes" id="UP001316803">
    <property type="component" value="Unassembled WGS sequence"/>
</dbReference>
<keyword evidence="1" id="KW-0560">Oxidoreductase</keyword>
<dbReference type="SUPFAM" id="SSF51430">
    <property type="entry name" value="NAD(P)-linked oxidoreductase"/>
    <property type="match status" value="1"/>
</dbReference>
<comment type="caution">
    <text evidence="3">The sequence shown here is derived from an EMBL/GenBank/DDBJ whole genome shotgun (WGS) entry which is preliminary data.</text>
</comment>
<keyword evidence="4" id="KW-1185">Reference proteome</keyword>
<evidence type="ECO:0000256" key="1">
    <source>
        <dbReference type="ARBA" id="ARBA00023002"/>
    </source>
</evidence>
<proteinExistence type="predicted"/>
<dbReference type="InterPro" id="IPR036812">
    <property type="entry name" value="NAD(P)_OxRdtase_dom_sf"/>
</dbReference>
<dbReference type="InterPro" id="IPR050791">
    <property type="entry name" value="Aldo-Keto_reductase"/>
</dbReference>
<name>A0AAN8IKT8_9EURO</name>
<dbReference type="PANTHER" id="PTHR43625:SF40">
    <property type="entry name" value="ALDO-KETO REDUCTASE YAKC [NADP(+)]"/>
    <property type="match status" value="1"/>
</dbReference>
<dbReference type="InterPro" id="IPR023210">
    <property type="entry name" value="NADP_OxRdtase_dom"/>
</dbReference>
<protein>
    <recommendedName>
        <fullName evidence="2">NADP-dependent oxidoreductase domain-containing protein</fullName>
    </recommendedName>
</protein>
<evidence type="ECO:0000313" key="4">
    <source>
        <dbReference type="Proteomes" id="UP001316803"/>
    </source>
</evidence>
<dbReference type="GO" id="GO:0016491">
    <property type="term" value="F:oxidoreductase activity"/>
    <property type="evidence" value="ECO:0007669"/>
    <property type="project" value="UniProtKB-KW"/>
</dbReference>
<evidence type="ECO:0000313" key="3">
    <source>
        <dbReference type="EMBL" id="KAK5951532.1"/>
    </source>
</evidence>
<evidence type="ECO:0000259" key="2">
    <source>
        <dbReference type="Pfam" id="PF00248"/>
    </source>
</evidence>
<dbReference type="GO" id="GO:0005737">
    <property type="term" value="C:cytoplasm"/>
    <property type="evidence" value="ECO:0007669"/>
    <property type="project" value="TreeGrafter"/>
</dbReference>
<dbReference type="PANTHER" id="PTHR43625">
    <property type="entry name" value="AFLATOXIN B1 ALDEHYDE REDUCTASE"/>
    <property type="match status" value="1"/>
</dbReference>
<organism evidence="3 4">
    <name type="scientific">Knufia fluminis</name>
    <dbReference type="NCBI Taxonomy" id="191047"/>
    <lineage>
        <taxon>Eukaryota</taxon>
        <taxon>Fungi</taxon>
        <taxon>Dikarya</taxon>
        <taxon>Ascomycota</taxon>
        <taxon>Pezizomycotina</taxon>
        <taxon>Eurotiomycetes</taxon>
        <taxon>Chaetothyriomycetidae</taxon>
        <taxon>Chaetothyriales</taxon>
        <taxon>Trichomeriaceae</taxon>
        <taxon>Knufia</taxon>
    </lineage>
</organism>